<evidence type="ECO:0000256" key="2">
    <source>
        <dbReference type="ARBA" id="ARBA00022741"/>
    </source>
</evidence>
<feature type="compositionally biased region" description="Basic and acidic residues" evidence="6">
    <location>
        <begin position="319"/>
        <end position="330"/>
    </location>
</feature>
<dbReference type="RefSeq" id="WP_338282327.1">
    <property type="nucleotide sequence ID" value="NZ_BTTX01000010.1"/>
</dbReference>
<evidence type="ECO:0000256" key="3">
    <source>
        <dbReference type="ARBA" id="ARBA00022777"/>
    </source>
</evidence>
<comment type="caution">
    <text evidence="8">The sequence shown here is derived from an EMBL/GenBank/DDBJ whole genome shotgun (WGS) entry which is preliminary data.</text>
</comment>
<keyword evidence="3" id="KW-0418">Kinase</keyword>
<dbReference type="InterPro" id="IPR000719">
    <property type="entry name" value="Prot_kinase_dom"/>
</dbReference>
<dbReference type="PANTHER" id="PTHR43289">
    <property type="entry name" value="MITOGEN-ACTIVATED PROTEIN KINASE KINASE KINASE 20-RELATED"/>
    <property type="match status" value="1"/>
</dbReference>
<keyword evidence="2 5" id="KW-0547">Nucleotide-binding</keyword>
<dbReference type="PANTHER" id="PTHR43289:SF6">
    <property type="entry name" value="SERINE_THREONINE-PROTEIN KINASE NEKL-3"/>
    <property type="match status" value="1"/>
</dbReference>
<feature type="region of interest" description="Disordered" evidence="6">
    <location>
        <begin position="686"/>
        <end position="714"/>
    </location>
</feature>
<evidence type="ECO:0000256" key="6">
    <source>
        <dbReference type="SAM" id="MobiDB-lite"/>
    </source>
</evidence>
<evidence type="ECO:0000256" key="4">
    <source>
        <dbReference type="ARBA" id="ARBA00022840"/>
    </source>
</evidence>
<accession>A0ABQ6R407</accession>
<dbReference type="InterPro" id="IPR017441">
    <property type="entry name" value="Protein_kinase_ATP_BS"/>
</dbReference>
<dbReference type="InterPro" id="IPR008266">
    <property type="entry name" value="Tyr_kinase_AS"/>
</dbReference>
<name>A0ABQ6R407_9BACT</name>
<evidence type="ECO:0000256" key="5">
    <source>
        <dbReference type="PROSITE-ProRule" id="PRU10141"/>
    </source>
</evidence>
<gene>
    <name evidence="8" type="ORF">ASNO1_73140</name>
</gene>
<reference evidence="8 9" key="1">
    <citation type="journal article" date="2024" name="Arch. Microbiol.">
        <title>Corallococcus caeni sp. nov., a novel myxobacterium isolated from activated sludge.</title>
        <authorList>
            <person name="Tomita S."/>
            <person name="Nakai R."/>
            <person name="Kuroda K."/>
            <person name="Kurashita H."/>
            <person name="Hatamoto M."/>
            <person name="Yamaguchi T."/>
            <person name="Narihiro T."/>
        </authorList>
    </citation>
    <scope>NUCLEOTIDE SEQUENCE [LARGE SCALE GENOMIC DNA]</scope>
    <source>
        <strain evidence="8 9">NO1</strain>
    </source>
</reference>
<dbReference type="Gene3D" id="3.30.200.20">
    <property type="entry name" value="Phosphorylase Kinase, domain 1"/>
    <property type="match status" value="1"/>
</dbReference>
<keyword evidence="1" id="KW-0808">Transferase</keyword>
<feature type="compositionally biased region" description="Pro residues" evidence="6">
    <location>
        <begin position="691"/>
        <end position="712"/>
    </location>
</feature>
<feature type="compositionally biased region" description="Low complexity" evidence="6">
    <location>
        <begin position="342"/>
        <end position="364"/>
    </location>
</feature>
<keyword evidence="9" id="KW-1185">Reference proteome</keyword>
<dbReference type="EMBL" id="BTTX01000010">
    <property type="protein sequence ID" value="GMU11060.1"/>
    <property type="molecule type" value="Genomic_DNA"/>
</dbReference>
<sequence>MSTAPTESPRFFGRYELVHLLGQGGMGEVYLAKLSGAAGFEKPCIVKTILPGLVKDRQFLDRFHHEAKVLVHLVHSSIAQVYDMGEADGTYYMALEYVAGVDLGYLLEQARVQGRAVPTPVALYVGQRMAEGLGYAHRKTGTDGEPLGIVHRDVSPHNVMVSYEGEVKVIDFGLAKSTARSKYTLPSTVMGKLGYMSPEQVRAEPLDHRSDIYSCAVVVWEMLAGRGLVPHGTVGEMMAAMSHPVVPPLTDFRPDVEPSLEAVLRRALAPTPADRYARADDFARALNAELLRSGTPMGAEEVGEFVRALCPEAFAEQRKLTSGVHGERRTPSPAPRSGSGTALYSGSGSGSNAAADEAAFGATALRTPEDPAGNRPNTGRIDVDGPAMGPGGTFVSHPSAGTGPGSGGVARSAPGSEGVGSTPGSEGVRSTPGSGGVARSTPGSGGVARSTDDVDAAALGATAVHLPAAPAQGAVSPSTSGEVPARPERRPVARIAVAALLLVGASVGITTFVLRSHTAEQPVVPQALPPSEPVVAAAPPKVEPPPAVTPPVEPPPEAAVDAGVVASAQEPEVKPEPVKPPTEVKPVAGTKRPVPRPVELVPAHLPVAKIGETGSGQRVVNAEVPKGINAGTVFKVVGPPQKGTRKRPVLGTATVESIHPNRQRMTLRLDAEADASKEPRFVLMTARPSGPTLPPPEPEPTPVATPTPTPEPKPVERSRLLGQAEMDGLLGSSFSRTLYVINSDMRTWHNCAIVLNGRKEARMAKLDPYQTHKVPVEDRYFRVNYKAPPVPEKAVWVSCDEGEETFALIKR</sequence>
<dbReference type="Gene3D" id="1.10.510.10">
    <property type="entry name" value="Transferase(Phosphotransferase) domain 1"/>
    <property type="match status" value="1"/>
</dbReference>
<dbReference type="SUPFAM" id="SSF56112">
    <property type="entry name" value="Protein kinase-like (PK-like)"/>
    <property type="match status" value="1"/>
</dbReference>
<feature type="region of interest" description="Disordered" evidence="6">
    <location>
        <begin position="319"/>
        <end position="450"/>
    </location>
</feature>
<feature type="binding site" evidence="5">
    <location>
        <position position="47"/>
    </location>
    <ligand>
        <name>ATP</name>
        <dbReference type="ChEBI" id="CHEBI:30616"/>
    </ligand>
</feature>
<feature type="domain" description="Protein kinase" evidence="7">
    <location>
        <begin position="15"/>
        <end position="291"/>
    </location>
</feature>
<dbReference type="InterPro" id="IPR011009">
    <property type="entry name" value="Kinase-like_dom_sf"/>
</dbReference>
<dbReference type="PROSITE" id="PS50011">
    <property type="entry name" value="PROTEIN_KINASE_DOM"/>
    <property type="match status" value="1"/>
</dbReference>
<proteinExistence type="predicted"/>
<organism evidence="8 9">
    <name type="scientific">Corallococcus caeni</name>
    <dbReference type="NCBI Taxonomy" id="3082388"/>
    <lineage>
        <taxon>Bacteria</taxon>
        <taxon>Pseudomonadati</taxon>
        <taxon>Myxococcota</taxon>
        <taxon>Myxococcia</taxon>
        <taxon>Myxococcales</taxon>
        <taxon>Cystobacterineae</taxon>
        <taxon>Myxococcaceae</taxon>
        <taxon>Corallococcus</taxon>
    </lineage>
</organism>
<dbReference type="CDD" id="cd14014">
    <property type="entry name" value="STKc_PknB_like"/>
    <property type="match status" value="1"/>
</dbReference>
<dbReference type="Pfam" id="PF00069">
    <property type="entry name" value="Pkinase"/>
    <property type="match status" value="1"/>
</dbReference>
<dbReference type="Proteomes" id="UP001342631">
    <property type="component" value="Unassembled WGS sequence"/>
</dbReference>
<dbReference type="PROSITE" id="PS00107">
    <property type="entry name" value="PROTEIN_KINASE_ATP"/>
    <property type="match status" value="1"/>
</dbReference>
<evidence type="ECO:0000259" key="7">
    <source>
        <dbReference type="PROSITE" id="PS50011"/>
    </source>
</evidence>
<protein>
    <recommendedName>
        <fullName evidence="7">Protein kinase domain-containing protein</fullName>
    </recommendedName>
</protein>
<evidence type="ECO:0000313" key="9">
    <source>
        <dbReference type="Proteomes" id="UP001342631"/>
    </source>
</evidence>
<evidence type="ECO:0000313" key="8">
    <source>
        <dbReference type="EMBL" id="GMU11060.1"/>
    </source>
</evidence>
<keyword evidence="4 5" id="KW-0067">ATP-binding</keyword>
<dbReference type="PROSITE" id="PS00109">
    <property type="entry name" value="PROTEIN_KINASE_TYR"/>
    <property type="match status" value="1"/>
</dbReference>
<feature type="region of interest" description="Disordered" evidence="6">
    <location>
        <begin position="569"/>
        <end position="591"/>
    </location>
</feature>
<evidence type="ECO:0000256" key="1">
    <source>
        <dbReference type="ARBA" id="ARBA00022679"/>
    </source>
</evidence>